<evidence type="ECO:0000313" key="3">
    <source>
        <dbReference type="EMBL" id="KAK1376371.1"/>
    </source>
</evidence>
<evidence type="ECO:0000256" key="1">
    <source>
        <dbReference type="ARBA" id="ARBA00022737"/>
    </source>
</evidence>
<organism evidence="3 4">
    <name type="scientific">Heracleum sosnowskyi</name>
    <dbReference type="NCBI Taxonomy" id="360622"/>
    <lineage>
        <taxon>Eukaryota</taxon>
        <taxon>Viridiplantae</taxon>
        <taxon>Streptophyta</taxon>
        <taxon>Embryophyta</taxon>
        <taxon>Tracheophyta</taxon>
        <taxon>Spermatophyta</taxon>
        <taxon>Magnoliopsida</taxon>
        <taxon>eudicotyledons</taxon>
        <taxon>Gunneridae</taxon>
        <taxon>Pentapetalae</taxon>
        <taxon>asterids</taxon>
        <taxon>campanulids</taxon>
        <taxon>Apiales</taxon>
        <taxon>Apiaceae</taxon>
        <taxon>Apioideae</taxon>
        <taxon>apioid superclade</taxon>
        <taxon>Tordylieae</taxon>
        <taxon>Tordyliinae</taxon>
        <taxon>Heracleum</taxon>
    </lineage>
</organism>
<feature type="repeat" description="PPR" evidence="2">
    <location>
        <begin position="386"/>
        <end position="420"/>
    </location>
</feature>
<dbReference type="EMBL" id="JAUIZM010000007">
    <property type="protein sequence ID" value="KAK1376371.1"/>
    <property type="molecule type" value="Genomic_DNA"/>
</dbReference>
<keyword evidence="1" id="KW-0677">Repeat</keyword>
<dbReference type="FunFam" id="1.25.40.10:FF:000090">
    <property type="entry name" value="Pentatricopeptide repeat-containing protein, chloroplastic"/>
    <property type="match status" value="1"/>
</dbReference>
<evidence type="ECO:0000256" key="2">
    <source>
        <dbReference type="PROSITE-ProRule" id="PRU00708"/>
    </source>
</evidence>
<feature type="repeat" description="PPR" evidence="2">
    <location>
        <begin position="285"/>
        <end position="319"/>
    </location>
</feature>
<keyword evidence="4" id="KW-1185">Reference proteome</keyword>
<gene>
    <name evidence="3" type="ORF">POM88_032564</name>
</gene>
<dbReference type="PANTHER" id="PTHR47926">
    <property type="entry name" value="PENTATRICOPEPTIDE REPEAT-CONTAINING PROTEIN"/>
    <property type="match status" value="1"/>
</dbReference>
<dbReference type="GO" id="GO:0003723">
    <property type="term" value="F:RNA binding"/>
    <property type="evidence" value="ECO:0007669"/>
    <property type="project" value="InterPro"/>
</dbReference>
<feature type="repeat" description="PPR" evidence="2">
    <location>
        <begin position="192"/>
        <end position="226"/>
    </location>
</feature>
<dbReference type="FunFam" id="1.25.40.10:FF:000351">
    <property type="entry name" value="Pentatricopeptide repeat-containing protein"/>
    <property type="match status" value="1"/>
</dbReference>
<dbReference type="Gene3D" id="1.25.40.10">
    <property type="entry name" value="Tetratricopeptide repeat domain"/>
    <property type="match status" value="5"/>
</dbReference>
<dbReference type="PROSITE" id="PS51375">
    <property type="entry name" value="PPR"/>
    <property type="match status" value="5"/>
</dbReference>
<dbReference type="Pfam" id="PF01535">
    <property type="entry name" value="PPR"/>
    <property type="match status" value="5"/>
</dbReference>
<proteinExistence type="predicted"/>
<dbReference type="NCBIfam" id="TIGR00756">
    <property type="entry name" value="PPR"/>
    <property type="match status" value="5"/>
</dbReference>
<dbReference type="Pfam" id="PF20431">
    <property type="entry name" value="E_motif"/>
    <property type="match status" value="1"/>
</dbReference>
<evidence type="ECO:0000313" key="4">
    <source>
        <dbReference type="Proteomes" id="UP001237642"/>
    </source>
</evidence>
<dbReference type="InterPro" id="IPR011990">
    <property type="entry name" value="TPR-like_helical_dom_sf"/>
</dbReference>
<comment type="caution">
    <text evidence="3">The sequence shown here is derived from an EMBL/GenBank/DDBJ whole genome shotgun (WGS) entry which is preliminary data.</text>
</comment>
<dbReference type="InterPro" id="IPR046848">
    <property type="entry name" value="E_motif"/>
</dbReference>
<sequence>MLKPRSNPLNYLKHPSYFLSNHFTTISGFRQVNDELDSCPNLLKVSEFFNSNKKLDGYSLVSLIRKCTQLGCYSYGQQLHSYVLQSGFVSNGYVSTALINFYVKFECLDDAQKLFDEIPEPSVVSWNSLISGHVRCGEFSKALCLFMQLEKSGVCSDAFSFTAALAACGKLGLLRLGMSIHSKIMKYGDECSVVTSNCLIDMYGKCGCVEEAICLFEEMNDRDTISWNSVIAACARNQRLEQASRFLKQMPEPDTISYNELINGIAQFGKIEDAIALLATMSKPDSSSWNSIITGYVNRNHAREALEIFIKMHFEGMRMDQFTFSSILSGIGSISALAWGTLVHCCTIRSGLDKSVVVGSALIDMYSKCGQVKEAEILFHSLSCKNLITWNAMISGYAHNGNSNKVIELFEQLKSVKHLKPNGITFVNVLSACWHNRMPFKVANNYLNSMQRDYGINPTAEHCSAIIRSMGQEGEVGRAQKMIGDLGLGSDGKVWRALLGACGMCGDVDVAEVAAAKLTELEGDNEFIYVKLSNIYAMHEKWEDVGSVRKEMRDKQVQKEVGCSWIEA</sequence>
<dbReference type="GO" id="GO:0009451">
    <property type="term" value="P:RNA modification"/>
    <property type="evidence" value="ECO:0007669"/>
    <property type="project" value="InterPro"/>
</dbReference>
<dbReference type="InterPro" id="IPR046960">
    <property type="entry name" value="PPR_At4g14850-like_plant"/>
</dbReference>
<dbReference type="Proteomes" id="UP001237642">
    <property type="component" value="Unassembled WGS sequence"/>
</dbReference>
<accession>A0AAD8HZV6</accession>
<dbReference type="InterPro" id="IPR002885">
    <property type="entry name" value="PPR_rpt"/>
</dbReference>
<protein>
    <submittedName>
        <fullName evidence="3">Pentatricopeptide repeat-containing protein</fullName>
    </submittedName>
</protein>
<dbReference type="Pfam" id="PF13041">
    <property type="entry name" value="PPR_2"/>
    <property type="match status" value="3"/>
</dbReference>
<feature type="repeat" description="PPR" evidence="2">
    <location>
        <begin position="122"/>
        <end position="156"/>
    </location>
</feature>
<dbReference type="AlphaFoldDB" id="A0AAD8HZV6"/>
<name>A0AAD8HZV6_9APIA</name>
<reference evidence="3" key="1">
    <citation type="submission" date="2023-02" db="EMBL/GenBank/DDBJ databases">
        <title>Genome of toxic invasive species Heracleum sosnowskyi carries increased number of genes despite the absence of recent whole-genome duplications.</title>
        <authorList>
            <person name="Schelkunov M."/>
            <person name="Shtratnikova V."/>
            <person name="Makarenko M."/>
            <person name="Klepikova A."/>
            <person name="Omelchenko D."/>
            <person name="Novikova G."/>
            <person name="Obukhova E."/>
            <person name="Bogdanov V."/>
            <person name="Penin A."/>
            <person name="Logacheva M."/>
        </authorList>
    </citation>
    <scope>NUCLEOTIDE SEQUENCE</scope>
    <source>
        <strain evidence="3">Hsosn_3</strain>
        <tissue evidence="3">Leaf</tissue>
    </source>
</reference>
<dbReference type="PANTHER" id="PTHR47926:SF347">
    <property type="entry name" value="PENTATRICOPEPTIDE REPEAT-CONTAINING PROTEIN"/>
    <property type="match status" value="1"/>
</dbReference>
<reference evidence="3" key="2">
    <citation type="submission" date="2023-05" db="EMBL/GenBank/DDBJ databases">
        <authorList>
            <person name="Schelkunov M.I."/>
        </authorList>
    </citation>
    <scope>NUCLEOTIDE SEQUENCE</scope>
    <source>
        <strain evidence="3">Hsosn_3</strain>
        <tissue evidence="3">Leaf</tissue>
    </source>
</reference>
<dbReference type="FunFam" id="1.25.40.10:FF:000606">
    <property type="entry name" value="Putative pentatricopeptide repeat-containing protein"/>
    <property type="match status" value="1"/>
</dbReference>
<feature type="repeat" description="PPR" evidence="2">
    <location>
        <begin position="254"/>
        <end position="284"/>
    </location>
</feature>